<dbReference type="AlphaFoldDB" id="L9Y5C7"/>
<sequence>MSGYPAGRMGISPRVKSAALWGLVGLLSVLVLVQSYALLATPLLPITGALGLGLVVGIVAGIGAYVLEPRLAAWAADRRTE</sequence>
<evidence type="ECO:0000313" key="3">
    <source>
        <dbReference type="EMBL" id="ELY68068.1"/>
    </source>
</evidence>
<keyword evidence="1" id="KW-1133">Transmembrane helix</keyword>
<dbReference type="Proteomes" id="UP000011632">
    <property type="component" value="Unassembled WGS sequence"/>
</dbReference>
<dbReference type="RefSeq" id="WP_006430806.1">
    <property type="nucleotide sequence ID" value="NZ_AOID01000026.1"/>
</dbReference>
<reference evidence="3 4" key="1">
    <citation type="journal article" date="2014" name="PLoS Genet.">
        <title>Phylogenetically driven sequencing of extremely halophilic archaea reveals strategies for static and dynamic osmo-response.</title>
        <authorList>
            <person name="Becker E.A."/>
            <person name="Seitzer P.M."/>
            <person name="Tritt A."/>
            <person name="Larsen D."/>
            <person name="Krusor M."/>
            <person name="Yao A.I."/>
            <person name="Wu D."/>
            <person name="Madern D."/>
            <person name="Eisen J.A."/>
            <person name="Darling A.E."/>
            <person name="Facciotti M.T."/>
        </authorList>
    </citation>
    <scope>NUCLEOTIDE SEQUENCE [LARGE SCALE GENOMIC DNA]</scope>
    <source>
        <strain evidence="3 4">JCM 10478</strain>
    </source>
</reference>
<dbReference type="InterPro" id="IPR058287">
    <property type="entry name" value="DUF7981"/>
</dbReference>
<comment type="caution">
    <text evidence="3">The sequence shown here is derived from an EMBL/GenBank/DDBJ whole genome shotgun (WGS) entry which is preliminary data.</text>
</comment>
<dbReference type="STRING" id="1227496.C489_08690"/>
<keyword evidence="1" id="KW-0812">Transmembrane</keyword>
<protein>
    <recommendedName>
        <fullName evidence="2">DUF7981 domain-containing protein</fullName>
    </recommendedName>
</protein>
<accession>L9Y5C7</accession>
<proteinExistence type="predicted"/>
<feature type="domain" description="DUF7981" evidence="2">
    <location>
        <begin position="12"/>
        <end position="73"/>
    </location>
</feature>
<name>L9Y5C7_9EURY</name>
<evidence type="ECO:0000259" key="2">
    <source>
        <dbReference type="Pfam" id="PF25938"/>
    </source>
</evidence>
<dbReference type="PATRIC" id="fig|1227496.3.peg.1758"/>
<gene>
    <name evidence="3" type="ORF">C489_08690</name>
</gene>
<feature type="transmembrane region" description="Helical" evidence="1">
    <location>
        <begin position="43"/>
        <end position="67"/>
    </location>
</feature>
<evidence type="ECO:0000313" key="4">
    <source>
        <dbReference type="Proteomes" id="UP000011632"/>
    </source>
</evidence>
<dbReference type="EMBL" id="AOID01000026">
    <property type="protein sequence ID" value="ELY68068.1"/>
    <property type="molecule type" value="Genomic_DNA"/>
</dbReference>
<feature type="transmembrane region" description="Helical" evidence="1">
    <location>
        <begin position="18"/>
        <end position="37"/>
    </location>
</feature>
<keyword evidence="1" id="KW-0472">Membrane</keyword>
<keyword evidence="4" id="KW-1185">Reference proteome</keyword>
<evidence type="ECO:0000256" key="1">
    <source>
        <dbReference type="SAM" id="Phobius"/>
    </source>
</evidence>
<organism evidence="3 4">
    <name type="scientific">Natrinema versiforme JCM 10478</name>
    <dbReference type="NCBI Taxonomy" id="1227496"/>
    <lineage>
        <taxon>Archaea</taxon>
        <taxon>Methanobacteriati</taxon>
        <taxon>Methanobacteriota</taxon>
        <taxon>Stenosarchaea group</taxon>
        <taxon>Halobacteria</taxon>
        <taxon>Halobacteriales</taxon>
        <taxon>Natrialbaceae</taxon>
        <taxon>Natrinema</taxon>
    </lineage>
</organism>
<dbReference type="Pfam" id="PF25938">
    <property type="entry name" value="DUF7981"/>
    <property type="match status" value="1"/>
</dbReference>